<organism evidence="1 2">
    <name type="scientific">Kribbella sancticallisti</name>
    <dbReference type="NCBI Taxonomy" id="460087"/>
    <lineage>
        <taxon>Bacteria</taxon>
        <taxon>Bacillati</taxon>
        <taxon>Actinomycetota</taxon>
        <taxon>Actinomycetes</taxon>
        <taxon>Propionibacteriales</taxon>
        <taxon>Kribbellaceae</taxon>
        <taxon>Kribbella</taxon>
    </lineage>
</organism>
<evidence type="ECO:0000313" key="1">
    <source>
        <dbReference type="EMBL" id="GAA1569749.1"/>
    </source>
</evidence>
<dbReference type="Proteomes" id="UP001500393">
    <property type="component" value="Unassembled WGS sequence"/>
</dbReference>
<proteinExistence type="predicted"/>
<reference evidence="1 2" key="1">
    <citation type="journal article" date="2019" name="Int. J. Syst. Evol. Microbiol.">
        <title>The Global Catalogue of Microorganisms (GCM) 10K type strain sequencing project: providing services to taxonomists for standard genome sequencing and annotation.</title>
        <authorList>
            <consortium name="The Broad Institute Genomics Platform"/>
            <consortium name="The Broad Institute Genome Sequencing Center for Infectious Disease"/>
            <person name="Wu L."/>
            <person name="Ma J."/>
        </authorList>
    </citation>
    <scope>NUCLEOTIDE SEQUENCE [LARGE SCALE GENOMIC DNA]</scope>
    <source>
        <strain evidence="1 2">JCM 14969</strain>
    </source>
</reference>
<keyword evidence="2" id="KW-1185">Reference proteome</keyword>
<sequence>MPEPEAPITAVKEPRGKWYVTPRRASTEPALDRYVLLMPSRSRAGGSLGATVGRVGAVLVMVSANPDPDALSLVRERDLR</sequence>
<accession>A0ABN2D3J2</accession>
<protein>
    <submittedName>
        <fullName evidence="1">Uncharacterized protein</fullName>
    </submittedName>
</protein>
<gene>
    <name evidence="1" type="ORF">GCM10009789_24040</name>
</gene>
<dbReference type="EMBL" id="BAAAOS010000018">
    <property type="protein sequence ID" value="GAA1569749.1"/>
    <property type="molecule type" value="Genomic_DNA"/>
</dbReference>
<evidence type="ECO:0000313" key="2">
    <source>
        <dbReference type="Proteomes" id="UP001500393"/>
    </source>
</evidence>
<name>A0ABN2D3J2_9ACTN</name>
<comment type="caution">
    <text evidence="1">The sequence shown here is derived from an EMBL/GenBank/DDBJ whole genome shotgun (WGS) entry which is preliminary data.</text>
</comment>